<keyword evidence="3" id="KW-1003">Cell membrane</keyword>
<dbReference type="Pfam" id="PF07690">
    <property type="entry name" value="MFS_1"/>
    <property type="match status" value="1"/>
</dbReference>
<keyword evidence="6 8" id="KW-0472">Membrane</keyword>
<name>A0A839N7U4_9MICO</name>
<keyword evidence="2" id="KW-0813">Transport</keyword>
<feature type="transmembrane region" description="Helical" evidence="8">
    <location>
        <begin position="250"/>
        <end position="270"/>
    </location>
</feature>
<feature type="transmembrane region" description="Helical" evidence="8">
    <location>
        <begin position="308"/>
        <end position="328"/>
    </location>
</feature>
<dbReference type="Gene3D" id="1.20.1250.20">
    <property type="entry name" value="MFS general substrate transporter like domains"/>
    <property type="match status" value="1"/>
</dbReference>
<evidence type="ECO:0000256" key="2">
    <source>
        <dbReference type="ARBA" id="ARBA00022448"/>
    </source>
</evidence>
<dbReference type="InterPro" id="IPR036259">
    <property type="entry name" value="MFS_trans_sf"/>
</dbReference>
<proteinExistence type="predicted"/>
<evidence type="ECO:0000256" key="8">
    <source>
        <dbReference type="SAM" id="Phobius"/>
    </source>
</evidence>
<keyword evidence="5 8" id="KW-1133">Transmembrane helix</keyword>
<reference evidence="9 10" key="1">
    <citation type="submission" date="2020-08" db="EMBL/GenBank/DDBJ databases">
        <title>Sequencing the genomes of 1000 actinobacteria strains.</title>
        <authorList>
            <person name="Klenk H.-P."/>
        </authorList>
    </citation>
    <scope>NUCLEOTIDE SEQUENCE [LARGE SCALE GENOMIC DNA]</scope>
    <source>
        <strain evidence="9 10">DSM 105369</strain>
    </source>
</reference>
<evidence type="ECO:0000313" key="10">
    <source>
        <dbReference type="Proteomes" id="UP000559182"/>
    </source>
</evidence>
<keyword evidence="4 8" id="KW-0812">Transmembrane</keyword>
<feature type="region of interest" description="Disordered" evidence="7">
    <location>
        <begin position="190"/>
        <end position="209"/>
    </location>
</feature>
<dbReference type="InterPro" id="IPR050171">
    <property type="entry name" value="MFS_Transporters"/>
</dbReference>
<evidence type="ECO:0000256" key="3">
    <source>
        <dbReference type="ARBA" id="ARBA00022475"/>
    </source>
</evidence>
<feature type="transmembrane region" description="Helical" evidence="8">
    <location>
        <begin position="374"/>
        <end position="392"/>
    </location>
</feature>
<evidence type="ECO:0000256" key="6">
    <source>
        <dbReference type="ARBA" id="ARBA00023136"/>
    </source>
</evidence>
<keyword evidence="10" id="KW-1185">Reference proteome</keyword>
<feature type="transmembrane region" description="Helical" evidence="8">
    <location>
        <begin position="71"/>
        <end position="91"/>
    </location>
</feature>
<dbReference type="InterPro" id="IPR011701">
    <property type="entry name" value="MFS"/>
</dbReference>
<feature type="transmembrane region" description="Helical" evidence="8">
    <location>
        <begin position="161"/>
        <end position="179"/>
    </location>
</feature>
<feature type="transmembrane region" description="Helical" evidence="8">
    <location>
        <begin position="36"/>
        <end position="59"/>
    </location>
</feature>
<feature type="transmembrane region" description="Helical" evidence="8">
    <location>
        <begin position="97"/>
        <end position="115"/>
    </location>
</feature>
<dbReference type="Proteomes" id="UP000559182">
    <property type="component" value="Unassembled WGS sequence"/>
</dbReference>
<comment type="caution">
    <text evidence="9">The sequence shown here is derived from an EMBL/GenBank/DDBJ whole genome shotgun (WGS) entry which is preliminary data.</text>
</comment>
<organism evidence="9 10">
    <name type="scientific">Flexivirga oryzae</name>
    <dbReference type="NCBI Taxonomy" id="1794944"/>
    <lineage>
        <taxon>Bacteria</taxon>
        <taxon>Bacillati</taxon>
        <taxon>Actinomycetota</taxon>
        <taxon>Actinomycetes</taxon>
        <taxon>Micrococcales</taxon>
        <taxon>Dermacoccaceae</taxon>
        <taxon>Flexivirga</taxon>
    </lineage>
</organism>
<dbReference type="AlphaFoldDB" id="A0A839N7U4"/>
<evidence type="ECO:0000313" key="9">
    <source>
        <dbReference type="EMBL" id="MBB2893327.1"/>
    </source>
</evidence>
<protein>
    <submittedName>
        <fullName evidence="9">MFS family permease</fullName>
    </submittedName>
</protein>
<comment type="subcellular location">
    <subcellularLocation>
        <location evidence="1">Cell membrane</location>
        <topology evidence="1">Multi-pass membrane protein</topology>
    </subcellularLocation>
</comment>
<dbReference type="GO" id="GO:0022857">
    <property type="term" value="F:transmembrane transporter activity"/>
    <property type="evidence" value="ECO:0007669"/>
    <property type="project" value="InterPro"/>
</dbReference>
<evidence type="ECO:0000256" key="1">
    <source>
        <dbReference type="ARBA" id="ARBA00004651"/>
    </source>
</evidence>
<dbReference type="GO" id="GO:0005886">
    <property type="term" value="C:plasma membrane"/>
    <property type="evidence" value="ECO:0007669"/>
    <property type="project" value="UniProtKB-SubCell"/>
</dbReference>
<feature type="transmembrane region" description="Helical" evidence="8">
    <location>
        <begin position="7"/>
        <end position="30"/>
    </location>
</feature>
<feature type="transmembrane region" description="Helical" evidence="8">
    <location>
        <begin position="282"/>
        <end position="302"/>
    </location>
</feature>
<dbReference type="EMBL" id="JACHVQ010000002">
    <property type="protein sequence ID" value="MBB2893327.1"/>
    <property type="molecule type" value="Genomic_DNA"/>
</dbReference>
<gene>
    <name evidence="9" type="ORF">FHU39_003345</name>
</gene>
<dbReference type="SUPFAM" id="SSF103473">
    <property type="entry name" value="MFS general substrate transporter"/>
    <property type="match status" value="1"/>
</dbReference>
<accession>A0A839N7U4</accession>
<feature type="transmembrane region" description="Helical" evidence="8">
    <location>
        <begin position="225"/>
        <end position="244"/>
    </location>
</feature>
<evidence type="ECO:0000256" key="4">
    <source>
        <dbReference type="ARBA" id="ARBA00022692"/>
    </source>
</evidence>
<evidence type="ECO:0000256" key="7">
    <source>
        <dbReference type="SAM" id="MobiDB-lite"/>
    </source>
</evidence>
<sequence>MRIPGWLRVAFAMFVVGWGANQFTPLLLVYRSTDHYSQTLVTSMFAAYVLGLVPALLLSAELAGRHGHRSVLRPIMVLTAISSLLLAVGAHSAAPLFVGRVLYGVCTGAAMAPGTTWVKELSTDAPVGTGARRATIALSAGFGGGAFLVGFMAQWLPEPKVLPYVVHIALTVIAGILVWNAPTIDAGVHPSGGRVAEERSGGAYRGPARPHHALSRHFWTRIAPMAAWVFACPSISMVILPPLIKAQISGFAVAFTGIVCGLTLGTGVLVQQPARRLEARRPGGVTVLGMLGTLAGVLLTVLTAGEHSVLLVVVAAVVLGAGYGMTLVGGLTAVERSTPASELAMTNAVFYSLTYAGFTVPTIVSVLVEHWPERSVLVGLAAPAALSLVAALRAQRAAAPAS</sequence>
<evidence type="ECO:0000256" key="5">
    <source>
        <dbReference type="ARBA" id="ARBA00022989"/>
    </source>
</evidence>
<feature type="transmembrane region" description="Helical" evidence="8">
    <location>
        <begin position="136"/>
        <end position="155"/>
    </location>
</feature>
<feature type="transmembrane region" description="Helical" evidence="8">
    <location>
        <begin position="348"/>
        <end position="368"/>
    </location>
</feature>
<dbReference type="PANTHER" id="PTHR23517">
    <property type="entry name" value="RESISTANCE PROTEIN MDTM, PUTATIVE-RELATED-RELATED"/>
    <property type="match status" value="1"/>
</dbReference>